<reference evidence="1" key="1">
    <citation type="submission" date="2020-05" db="EMBL/GenBank/DDBJ databases">
        <title>Phylogenomic resolution of chytrid fungi.</title>
        <authorList>
            <person name="Stajich J.E."/>
            <person name="Amses K."/>
            <person name="Simmons R."/>
            <person name="Seto K."/>
            <person name="Myers J."/>
            <person name="Bonds A."/>
            <person name="Quandt C.A."/>
            <person name="Barry K."/>
            <person name="Liu P."/>
            <person name="Grigoriev I."/>
            <person name="Longcore J.E."/>
            <person name="James T.Y."/>
        </authorList>
    </citation>
    <scope>NUCLEOTIDE SEQUENCE</scope>
    <source>
        <strain evidence="1">JEL0513</strain>
    </source>
</reference>
<sequence>MQITKLLATAGTAGAAATNLRRTNISNSWTKFLAMSPLVNRPSLRTLTNFPKPQYALRIARERRPNPLSILSAFAAPIEVEDVVSNILYNTPPKPLTKPDRHILTLLVANETGVLSRISG</sequence>
<gene>
    <name evidence="1" type="ORF">HK100_006258</name>
</gene>
<evidence type="ECO:0000313" key="1">
    <source>
        <dbReference type="EMBL" id="KAJ3094150.1"/>
    </source>
</evidence>
<proteinExistence type="predicted"/>
<name>A0AAD5X7M0_9FUNG</name>
<protein>
    <submittedName>
        <fullName evidence="1">Uncharacterized protein</fullName>
    </submittedName>
</protein>
<feature type="non-terminal residue" evidence="1">
    <location>
        <position position="120"/>
    </location>
</feature>
<accession>A0AAD5X7M0</accession>
<comment type="caution">
    <text evidence="1">The sequence shown here is derived from an EMBL/GenBank/DDBJ whole genome shotgun (WGS) entry which is preliminary data.</text>
</comment>
<organism evidence="1 2">
    <name type="scientific">Physocladia obscura</name>
    <dbReference type="NCBI Taxonomy" id="109957"/>
    <lineage>
        <taxon>Eukaryota</taxon>
        <taxon>Fungi</taxon>
        <taxon>Fungi incertae sedis</taxon>
        <taxon>Chytridiomycota</taxon>
        <taxon>Chytridiomycota incertae sedis</taxon>
        <taxon>Chytridiomycetes</taxon>
        <taxon>Chytridiales</taxon>
        <taxon>Chytriomycetaceae</taxon>
        <taxon>Physocladia</taxon>
    </lineage>
</organism>
<evidence type="ECO:0000313" key="2">
    <source>
        <dbReference type="Proteomes" id="UP001211907"/>
    </source>
</evidence>
<dbReference type="Proteomes" id="UP001211907">
    <property type="component" value="Unassembled WGS sequence"/>
</dbReference>
<dbReference type="AlphaFoldDB" id="A0AAD5X7M0"/>
<keyword evidence="2" id="KW-1185">Reference proteome</keyword>
<dbReference type="EMBL" id="JADGJH010002906">
    <property type="protein sequence ID" value="KAJ3094150.1"/>
    <property type="molecule type" value="Genomic_DNA"/>
</dbReference>